<keyword evidence="2" id="KW-1133">Transmembrane helix</keyword>
<organism evidence="4 5">
    <name type="scientific">Globisporangium ultimum (strain ATCC 200006 / CBS 805.95 / DAOM BR144)</name>
    <name type="common">Pythium ultimum</name>
    <dbReference type="NCBI Taxonomy" id="431595"/>
    <lineage>
        <taxon>Eukaryota</taxon>
        <taxon>Sar</taxon>
        <taxon>Stramenopiles</taxon>
        <taxon>Oomycota</taxon>
        <taxon>Peronosporomycetes</taxon>
        <taxon>Pythiales</taxon>
        <taxon>Pythiaceae</taxon>
        <taxon>Globisporangium</taxon>
    </lineage>
</organism>
<dbReference type="CDD" id="cd15840">
    <property type="entry name" value="SNARE_Qa"/>
    <property type="match status" value="1"/>
</dbReference>
<dbReference type="SMART" id="SM00503">
    <property type="entry name" value="SynN"/>
    <property type="match status" value="1"/>
</dbReference>
<evidence type="ECO:0000313" key="4">
    <source>
        <dbReference type="EnsemblProtists" id="PYU1_T001937"/>
    </source>
</evidence>
<dbReference type="GO" id="GO:0005484">
    <property type="term" value="F:SNAP receptor activity"/>
    <property type="evidence" value="ECO:0007669"/>
    <property type="project" value="TreeGrafter"/>
</dbReference>
<evidence type="ECO:0000256" key="1">
    <source>
        <dbReference type="ARBA" id="ARBA00009063"/>
    </source>
</evidence>
<dbReference type="PANTHER" id="PTHR19957">
    <property type="entry name" value="SYNTAXIN"/>
    <property type="match status" value="1"/>
</dbReference>
<dbReference type="SUPFAM" id="SSF47661">
    <property type="entry name" value="t-snare proteins"/>
    <property type="match status" value="1"/>
</dbReference>
<dbReference type="OMA" id="RVEQCAG"/>
<sequence length="264" mass="29847">MSNYTSADSPRGGGDAERYNRLVQDTTASIQSFHQTTRAIMQKMLILGTPQDNRANHQELKEMTDKGNTLVAKINKRLQELYKFTQSGAQARTRKTQVNKLSSDFKNQCKNFEDTCKKLVEAEKAAIAHIRQSSHSFRREDDNNVELGNYNEDKLYAQANVTTYDEDDLLRREQDLIHINHQVREVNAAFKEVDDLVTDQGEVVVEIEENTNAARENVEGALDNVREADAKKGYCVCSKTKLICYGLFTLVVAILVLSLVLGLK</sequence>
<dbReference type="InterPro" id="IPR006011">
    <property type="entry name" value="Syntaxin_N"/>
</dbReference>
<dbReference type="AlphaFoldDB" id="K3WAE6"/>
<keyword evidence="2" id="KW-0812">Transmembrane</keyword>
<comment type="similarity">
    <text evidence="1">Belongs to the syntaxin family.</text>
</comment>
<dbReference type="Gene3D" id="1.20.5.110">
    <property type="match status" value="1"/>
</dbReference>
<evidence type="ECO:0000259" key="3">
    <source>
        <dbReference type="PROSITE" id="PS50192"/>
    </source>
</evidence>
<dbReference type="GO" id="GO:0000149">
    <property type="term" value="F:SNARE binding"/>
    <property type="evidence" value="ECO:0007669"/>
    <property type="project" value="TreeGrafter"/>
</dbReference>
<dbReference type="InterPro" id="IPR010989">
    <property type="entry name" value="SNARE"/>
</dbReference>
<reference evidence="5" key="1">
    <citation type="journal article" date="2010" name="Genome Biol.">
        <title>Genome sequence of the necrotrophic plant pathogen Pythium ultimum reveals original pathogenicity mechanisms and effector repertoire.</title>
        <authorList>
            <person name="Levesque C.A."/>
            <person name="Brouwer H."/>
            <person name="Cano L."/>
            <person name="Hamilton J.P."/>
            <person name="Holt C."/>
            <person name="Huitema E."/>
            <person name="Raffaele S."/>
            <person name="Robideau G.P."/>
            <person name="Thines M."/>
            <person name="Win J."/>
            <person name="Zerillo M.M."/>
            <person name="Beakes G.W."/>
            <person name="Boore J.L."/>
            <person name="Busam D."/>
            <person name="Dumas B."/>
            <person name="Ferriera S."/>
            <person name="Fuerstenberg S.I."/>
            <person name="Gachon C.M."/>
            <person name="Gaulin E."/>
            <person name="Govers F."/>
            <person name="Grenville-Briggs L."/>
            <person name="Horner N."/>
            <person name="Hostetler J."/>
            <person name="Jiang R.H."/>
            <person name="Johnson J."/>
            <person name="Krajaejun T."/>
            <person name="Lin H."/>
            <person name="Meijer H.J."/>
            <person name="Moore B."/>
            <person name="Morris P."/>
            <person name="Phuntmart V."/>
            <person name="Puiu D."/>
            <person name="Shetty J."/>
            <person name="Stajich J.E."/>
            <person name="Tripathy S."/>
            <person name="Wawra S."/>
            <person name="van West P."/>
            <person name="Whitty B.R."/>
            <person name="Coutinho P.M."/>
            <person name="Henrissat B."/>
            <person name="Martin F."/>
            <person name="Thomas P.D."/>
            <person name="Tyler B.M."/>
            <person name="De Vries R.P."/>
            <person name="Kamoun S."/>
            <person name="Yandell M."/>
            <person name="Tisserat N."/>
            <person name="Buell C.R."/>
        </authorList>
    </citation>
    <scope>NUCLEOTIDE SEQUENCE</scope>
    <source>
        <strain evidence="5">DAOM:BR144</strain>
    </source>
</reference>
<dbReference type="InterPro" id="IPR000727">
    <property type="entry name" value="T_SNARE_dom"/>
</dbReference>
<dbReference type="Pfam" id="PF14523">
    <property type="entry name" value="Syntaxin_2"/>
    <property type="match status" value="1"/>
</dbReference>
<name>K3WAE6_GLOUD</name>
<reference evidence="4" key="3">
    <citation type="submission" date="2015-02" db="UniProtKB">
        <authorList>
            <consortium name="EnsemblProtists"/>
        </authorList>
    </citation>
    <scope>IDENTIFICATION</scope>
    <source>
        <strain evidence="4">DAOM BR144</strain>
    </source>
</reference>
<protein>
    <recommendedName>
        <fullName evidence="3">t-SNARE coiled-coil homology domain-containing protein</fullName>
    </recommendedName>
</protein>
<feature type="transmembrane region" description="Helical" evidence="2">
    <location>
        <begin position="245"/>
        <end position="263"/>
    </location>
</feature>
<dbReference type="eggNOG" id="KOG0811">
    <property type="taxonomic scope" value="Eukaryota"/>
</dbReference>
<dbReference type="PROSITE" id="PS50192">
    <property type="entry name" value="T_SNARE"/>
    <property type="match status" value="1"/>
</dbReference>
<dbReference type="InterPro" id="IPR045242">
    <property type="entry name" value="Syntaxin"/>
</dbReference>
<dbReference type="HOGENOM" id="CLU_090831_0_0_1"/>
<keyword evidence="5" id="KW-1185">Reference proteome</keyword>
<dbReference type="VEuPathDB" id="FungiDB:PYU1_G001935"/>
<dbReference type="Proteomes" id="UP000019132">
    <property type="component" value="Unassembled WGS sequence"/>
</dbReference>
<dbReference type="GO" id="GO:0048278">
    <property type="term" value="P:vesicle docking"/>
    <property type="evidence" value="ECO:0007669"/>
    <property type="project" value="TreeGrafter"/>
</dbReference>
<proteinExistence type="inferred from homology"/>
<dbReference type="GO" id="GO:0012505">
    <property type="term" value="C:endomembrane system"/>
    <property type="evidence" value="ECO:0007669"/>
    <property type="project" value="TreeGrafter"/>
</dbReference>
<dbReference type="GO" id="GO:0031201">
    <property type="term" value="C:SNARE complex"/>
    <property type="evidence" value="ECO:0007669"/>
    <property type="project" value="TreeGrafter"/>
</dbReference>
<dbReference type="EnsemblProtists" id="PYU1_T001937">
    <property type="protein sequence ID" value="PYU1_T001937"/>
    <property type="gene ID" value="PYU1_G001935"/>
</dbReference>
<dbReference type="Gene3D" id="1.20.58.70">
    <property type="match status" value="1"/>
</dbReference>
<dbReference type="GO" id="GO:0006906">
    <property type="term" value="P:vesicle fusion"/>
    <property type="evidence" value="ECO:0007669"/>
    <property type="project" value="TreeGrafter"/>
</dbReference>
<feature type="domain" description="T-SNARE coiled-coil homology" evidence="3">
    <location>
        <begin position="166"/>
        <end position="228"/>
    </location>
</feature>
<dbReference type="STRING" id="431595.K3WAE6"/>
<evidence type="ECO:0000313" key="5">
    <source>
        <dbReference type="Proteomes" id="UP000019132"/>
    </source>
</evidence>
<accession>K3WAE6</accession>
<dbReference type="SMART" id="SM00397">
    <property type="entry name" value="t_SNARE"/>
    <property type="match status" value="1"/>
</dbReference>
<evidence type="ECO:0000256" key="2">
    <source>
        <dbReference type="SAM" id="Phobius"/>
    </source>
</evidence>
<keyword evidence="2" id="KW-0472">Membrane</keyword>
<dbReference type="EMBL" id="GL376634">
    <property type="status" value="NOT_ANNOTATED_CDS"/>
    <property type="molecule type" value="Genomic_DNA"/>
</dbReference>
<dbReference type="GO" id="GO:0006886">
    <property type="term" value="P:intracellular protein transport"/>
    <property type="evidence" value="ECO:0007669"/>
    <property type="project" value="TreeGrafter"/>
</dbReference>
<dbReference type="PANTHER" id="PTHR19957:SF38">
    <property type="entry name" value="LD27581P"/>
    <property type="match status" value="1"/>
</dbReference>
<dbReference type="InParanoid" id="K3WAE6"/>
<reference evidence="5" key="2">
    <citation type="submission" date="2010-04" db="EMBL/GenBank/DDBJ databases">
        <authorList>
            <person name="Buell R."/>
            <person name="Hamilton J."/>
            <person name="Hostetler J."/>
        </authorList>
    </citation>
    <scope>NUCLEOTIDE SEQUENCE [LARGE SCALE GENOMIC DNA]</scope>
    <source>
        <strain evidence="5">DAOM:BR144</strain>
    </source>
</reference>